<dbReference type="InterPro" id="IPR058245">
    <property type="entry name" value="NreC/VraR/RcsB-like_REC"/>
</dbReference>
<dbReference type="InterPro" id="IPR036388">
    <property type="entry name" value="WH-like_DNA-bd_sf"/>
</dbReference>
<dbReference type="SUPFAM" id="SSF52172">
    <property type="entry name" value="CheY-like"/>
    <property type="match status" value="1"/>
</dbReference>
<dbReference type="Proteomes" id="UP000632322">
    <property type="component" value="Unassembled WGS sequence"/>
</dbReference>
<dbReference type="SMART" id="SM00421">
    <property type="entry name" value="HTH_LUXR"/>
    <property type="match status" value="1"/>
</dbReference>
<dbReference type="InterPro" id="IPR016032">
    <property type="entry name" value="Sig_transdc_resp-reg_C-effctor"/>
</dbReference>
<dbReference type="CDD" id="cd17535">
    <property type="entry name" value="REC_NarL-like"/>
    <property type="match status" value="1"/>
</dbReference>
<dbReference type="SMART" id="SM00448">
    <property type="entry name" value="REC"/>
    <property type="match status" value="1"/>
</dbReference>
<evidence type="ECO:0000256" key="3">
    <source>
        <dbReference type="ARBA" id="ARBA00023125"/>
    </source>
</evidence>
<feature type="compositionally biased region" description="Polar residues" evidence="6">
    <location>
        <begin position="175"/>
        <end position="186"/>
    </location>
</feature>
<feature type="domain" description="HTH luxR-type" evidence="7">
    <location>
        <begin position="237"/>
        <end position="302"/>
    </location>
</feature>
<dbReference type="EMBL" id="BMJG01000012">
    <property type="protein sequence ID" value="GGC44357.1"/>
    <property type="molecule type" value="Genomic_DNA"/>
</dbReference>
<dbReference type="RefSeq" id="WP_181271980.1">
    <property type="nucleotide sequence ID" value="NZ_BMJG01000012.1"/>
</dbReference>
<feature type="compositionally biased region" description="Low complexity" evidence="6">
    <location>
        <begin position="197"/>
        <end position="213"/>
    </location>
</feature>
<comment type="caution">
    <text evidence="9">The sequence shown here is derived from an EMBL/GenBank/DDBJ whole genome shotgun (WGS) entry which is preliminary data.</text>
</comment>
<evidence type="ECO:0000256" key="4">
    <source>
        <dbReference type="ARBA" id="ARBA00023163"/>
    </source>
</evidence>
<evidence type="ECO:0000313" key="10">
    <source>
        <dbReference type="Proteomes" id="UP000632322"/>
    </source>
</evidence>
<keyword evidence="3" id="KW-0238">DNA-binding</keyword>
<dbReference type="PROSITE" id="PS50110">
    <property type="entry name" value="RESPONSE_REGULATORY"/>
    <property type="match status" value="1"/>
</dbReference>
<organism evidence="9 10">
    <name type="scientific">Brevibacterium sediminis</name>
    <dbReference type="NCBI Taxonomy" id="1857024"/>
    <lineage>
        <taxon>Bacteria</taxon>
        <taxon>Bacillati</taxon>
        <taxon>Actinomycetota</taxon>
        <taxon>Actinomycetes</taxon>
        <taxon>Micrococcales</taxon>
        <taxon>Brevibacteriaceae</taxon>
        <taxon>Brevibacterium</taxon>
    </lineage>
</organism>
<keyword evidence="4" id="KW-0804">Transcription</keyword>
<dbReference type="PRINTS" id="PR00038">
    <property type="entry name" value="HTHLUXR"/>
</dbReference>
<feature type="domain" description="Response regulatory" evidence="8">
    <location>
        <begin position="22"/>
        <end position="143"/>
    </location>
</feature>
<dbReference type="PROSITE" id="PS50043">
    <property type="entry name" value="HTH_LUXR_2"/>
    <property type="match status" value="1"/>
</dbReference>
<dbReference type="InterPro" id="IPR001789">
    <property type="entry name" value="Sig_transdc_resp-reg_receiver"/>
</dbReference>
<evidence type="ECO:0000256" key="2">
    <source>
        <dbReference type="ARBA" id="ARBA00023015"/>
    </source>
</evidence>
<dbReference type="InterPro" id="IPR000792">
    <property type="entry name" value="Tscrpt_reg_LuxR_C"/>
</dbReference>
<sequence>MSADGEATVHGRTDARASGPLRVVLVDDQALVRAGFAMVIDSQPDLTVVGQAGDGAAGLDIVVQDQPDVVLMDVRMPRIDGIEATQRILALADDGAIRPPKIIVLTTFDDDDYALRALRAGASGFLLKDTLPEVLLESIRTVVDGGAVIAPTTTRRLLETRLLPHLGAGDPPHSAPQSEASETDATSAGGVAPTLPGDGESASSEGSASALSERGMQSNGSADASRRAGASRLDAADMRRLESLTQRETEVLVLIATGLSNTEIGERLFLAQPTVKTHVGRILMKLEARDRVQAVVFAYEAGLVGAGD</sequence>
<keyword evidence="1 5" id="KW-0597">Phosphoprotein</keyword>
<dbReference type="PANTHER" id="PTHR43214">
    <property type="entry name" value="TWO-COMPONENT RESPONSE REGULATOR"/>
    <property type="match status" value="1"/>
</dbReference>
<dbReference type="SUPFAM" id="SSF46894">
    <property type="entry name" value="C-terminal effector domain of the bipartite response regulators"/>
    <property type="match status" value="1"/>
</dbReference>
<dbReference type="InterPro" id="IPR039420">
    <property type="entry name" value="WalR-like"/>
</dbReference>
<name>A0ABQ1MPF9_9MICO</name>
<evidence type="ECO:0000256" key="1">
    <source>
        <dbReference type="ARBA" id="ARBA00022553"/>
    </source>
</evidence>
<feature type="compositionally biased region" description="Low complexity" evidence="6">
    <location>
        <begin position="220"/>
        <end position="231"/>
    </location>
</feature>
<evidence type="ECO:0008006" key="11">
    <source>
        <dbReference type="Google" id="ProtNLM"/>
    </source>
</evidence>
<evidence type="ECO:0000256" key="5">
    <source>
        <dbReference type="PROSITE-ProRule" id="PRU00169"/>
    </source>
</evidence>
<accession>A0ABQ1MPF9</accession>
<evidence type="ECO:0000259" key="7">
    <source>
        <dbReference type="PROSITE" id="PS50043"/>
    </source>
</evidence>
<dbReference type="Pfam" id="PF00196">
    <property type="entry name" value="GerE"/>
    <property type="match status" value="1"/>
</dbReference>
<feature type="region of interest" description="Disordered" evidence="6">
    <location>
        <begin position="164"/>
        <end position="231"/>
    </location>
</feature>
<dbReference type="InterPro" id="IPR011006">
    <property type="entry name" value="CheY-like_superfamily"/>
</dbReference>
<dbReference type="CDD" id="cd06170">
    <property type="entry name" value="LuxR_C_like"/>
    <property type="match status" value="1"/>
</dbReference>
<dbReference type="Gene3D" id="3.40.50.2300">
    <property type="match status" value="1"/>
</dbReference>
<protein>
    <recommendedName>
        <fullName evidence="11">DNA-binding response regulator</fullName>
    </recommendedName>
</protein>
<dbReference type="PROSITE" id="PS00622">
    <property type="entry name" value="HTH_LUXR_1"/>
    <property type="match status" value="1"/>
</dbReference>
<dbReference type="PANTHER" id="PTHR43214:SF24">
    <property type="entry name" value="TRANSCRIPTIONAL REGULATORY PROTEIN NARL-RELATED"/>
    <property type="match status" value="1"/>
</dbReference>
<evidence type="ECO:0000313" key="9">
    <source>
        <dbReference type="EMBL" id="GGC44357.1"/>
    </source>
</evidence>
<keyword evidence="2" id="KW-0805">Transcription regulation</keyword>
<evidence type="ECO:0000256" key="6">
    <source>
        <dbReference type="SAM" id="MobiDB-lite"/>
    </source>
</evidence>
<dbReference type="Pfam" id="PF00072">
    <property type="entry name" value="Response_reg"/>
    <property type="match status" value="1"/>
</dbReference>
<dbReference type="Gene3D" id="1.10.10.10">
    <property type="entry name" value="Winged helix-like DNA-binding domain superfamily/Winged helix DNA-binding domain"/>
    <property type="match status" value="1"/>
</dbReference>
<feature type="modified residue" description="4-aspartylphosphate" evidence="5">
    <location>
        <position position="73"/>
    </location>
</feature>
<evidence type="ECO:0000259" key="8">
    <source>
        <dbReference type="PROSITE" id="PS50110"/>
    </source>
</evidence>
<gene>
    <name evidence="9" type="ORF">GCM10010974_28400</name>
</gene>
<proteinExistence type="predicted"/>
<reference evidence="10" key="1">
    <citation type="journal article" date="2019" name="Int. J. Syst. Evol. Microbiol.">
        <title>The Global Catalogue of Microorganisms (GCM) 10K type strain sequencing project: providing services to taxonomists for standard genome sequencing and annotation.</title>
        <authorList>
            <consortium name="The Broad Institute Genomics Platform"/>
            <consortium name="The Broad Institute Genome Sequencing Center for Infectious Disease"/>
            <person name="Wu L."/>
            <person name="Ma J."/>
        </authorList>
    </citation>
    <scope>NUCLEOTIDE SEQUENCE [LARGE SCALE GENOMIC DNA]</scope>
    <source>
        <strain evidence="10">CGMCC 1.15472</strain>
    </source>
</reference>
<keyword evidence="10" id="KW-1185">Reference proteome</keyword>